<comment type="caution">
    <text evidence="4">The sequence shown here is derived from an EMBL/GenBank/DDBJ whole genome shotgun (WGS) entry which is preliminary data.</text>
</comment>
<evidence type="ECO:0000313" key="5">
    <source>
        <dbReference type="Proteomes" id="UP000694300"/>
    </source>
</evidence>
<feature type="region of interest" description="Disordered" evidence="1">
    <location>
        <begin position="385"/>
        <end position="416"/>
    </location>
</feature>
<organism evidence="4 5">
    <name type="scientific">Pseudonocardia oceani</name>
    <dbReference type="NCBI Taxonomy" id="2792013"/>
    <lineage>
        <taxon>Bacteria</taxon>
        <taxon>Bacillati</taxon>
        <taxon>Actinomycetota</taxon>
        <taxon>Actinomycetes</taxon>
        <taxon>Pseudonocardiales</taxon>
        <taxon>Pseudonocardiaceae</taxon>
        <taxon>Pseudonocardia</taxon>
    </lineage>
</organism>
<proteinExistence type="predicted"/>
<dbReference type="InterPro" id="IPR025840">
    <property type="entry name" value="7TM_transglut"/>
</dbReference>
<protein>
    <submittedName>
        <fullName evidence="4">Aspartyl protease family protein</fullName>
    </submittedName>
</protein>
<evidence type="ECO:0000256" key="2">
    <source>
        <dbReference type="SAM" id="Phobius"/>
    </source>
</evidence>
<dbReference type="GO" id="GO:0006508">
    <property type="term" value="P:proteolysis"/>
    <property type="evidence" value="ECO:0007669"/>
    <property type="project" value="UniProtKB-KW"/>
</dbReference>
<keyword evidence="2" id="KW-0812">Transmembrane</keyword>
<dbReference type="Pfam" id="PF14402">
    <property type="entry name" value="7TM_transglut"/>
    <property type="match status" value="1"/>
</dbReference>
<dbReference type="Pfam" id="PF13650">
    <property type="entry name" value="Asp_protease_2"/>
    <property type="match status" value="1"/>
</dbReference>
<dbReference type="GO" id="GO:0008233">
    <property type="term" value="F:peptidase activity"/>
    <property type="evidence" value="ECO:0007669"/>
    <property type="project" value="UniProtKB-KW"/>
</dbReference>
<feature type="transmembrane region" description="Helical" evidence="2">
    <location>
        <begin position="208"/>
        <end position="236"/>
    </location>
</feature>
<reference evidence="4 5" key="1">
    <citation type="submission" date="2020-11" db="EMBL/GenBank/DDBJ databases">
        <title>Pseudonocardia abyssalis sp. nov. and Pseudonocardia oceani sp. nov., description and phylogenomic analysis of two novel actinomycetes isolated from the deep Southern Ocean.</title>
        <authorList>
            <person name="Parra J."/>
        </authorList>
    </citation>
    <scope>NUCLEOTIDE SEQUENCE [LARGE SCALE GENOMIC DNA]</scope>
    <source>
        <strain evidence="5">KRD185</strain>
    </source>
</reference>
<dbReference type="RefSeq" id="WP_218595330.1">
    <property type="nucleotide sequence ID" value="NZ_JADQDF010000001.1"/>
</dbReference>
<feature type="transmembrane region" description="Helical" evidence="2">
    <location>
        <begin position="177"/>
        <end position="196"/>
    </location>
</feature>
<name>A0ABS6U486_9PSEU</name>
<sequence length="416" mass="43305">MNRIVRTPAAVQVLLAVGALLVLGLSVLFTPDRGSAPDRGTTVGEQELVRITGPNGRTVEAVARIDTGASASSIDTRIAEDLGFDLDNAETITVASSLGREERPVVDGALQIAGQPKSVRFSVTDRSERSNPVLLGRAELTDLQVQVGQQLLTTPGADRAPSTLATLLSQTPALGPLQLLALLPLAVLVVVLLRVFGGVQTLGTFSPVLLAIGYTQAGLVAGVGLTVVIVAAGFVVQPLLRRFRLPRVARLAVLVGVVSVVLVAITQYAGGGTGEIWGTALPVVVTAVMVERLWETWDLDGWRDAARDAVATTAVALLVTALLLAPVVRDLATVAPLALAIACAVWAGLAGTYRGLRLSELLRFGRGQSDVIPVATEAATVRLGTPATPVPTDLLTGPRDVPASADPTPTREMARR</sequence>
<keyword evidence="4" id="KW-0645">Protease</keyword>
<dbReference type="EMBL" id="JADQDF010000001">
    <property type="protein sequence ID" value="MBW0127050.1"/>
    <property type="molecule type" value="Genomic_DNA"/>
</dbReference>
<keyword evidence="4" id="KW-0378">Hydrolase</keyword>
<feature type="transmembrane region" description="Helical" evidence="2">
    <location>
        <begin position="12"/>
        <end position="30"/>
    </location>
</feature>
<keyword evidence="2" id="KW-0472">Membrane</keyword>
<feature type="domain" description="7 transmembrane helices usually fused to an inactive transglutaminase" evidence="3">
    <location>
        <begin position="178"/>
        <end position="364"/>
    </location>
</feature>
<evidence type="ECO:0000259" key="3">
    <source>
        <dbReference type="Pfam" id="PF14402"/>
    </source>
</evidence>
<evidence type="ECO:0000313" key="4">
    <source>
        <dbReference type="EMBL" id="MBW0127050.1"/>
    </source>
</evidence>
<keyword evidence="2" id="KW-1133">Transmembrane helix</keyword>
<keyword evidence="5" id="KW-1185">Reference proteome</keyword>
<feature type="transmembrane region" description="Helical" evidence="2">
    <location>
        <begin position="334"/>
        <end position="356"/>
    </location>
</feature>
<feature type="transmembrane region" description="Helical" evidence="2">
    <location>
        <begin position="248"/>
        <end position="270"/>
    </location>
</feature>
<gene>
    <name evidence="4" type="ORF">I4I82_05070</name>
</gene>
<dbReference type="Proteomes" id="UP000694300">
    <property type="component" value="Unassembled WGS sequence"/>
</dbReference>
<feature type="transmembrane region" description="Helical" evidence="2">
    <location>
        <begin position="306"/>
        <end position="328"/>
    </location>
</feature>
<accession>A0ABS6U486</accession>
<evidence type="ECO:0000256" key="1">
    <source>
        <dbReference type="SAM" id="MobiDB-lite"/>
    </source>
</evidence>